<protein>
    <submittedName>
        <fullName evidence="3">RCCD1-like protein</fullName>
    </submittedName>
</protein>
<reference evidence="3" key="1">
    <citation type="submission" date="2022-11" db="EMBL/GenBank/DDBJ databases">
        <title>Centuries of genome instability and evolution in soft-shell clam transmissible cancer (bioRxiv).</title>
        <authorList>
            <person name="Hart S.F.M."/>
            <person name="Yonemitsu M.A."/>
            <person name="Giersch R.M."/>
            <person name="Beal B.F."/>
            <person name="Arriagada G."/>
            <person name="Davis B.W."/>
            <person name="Ostrander E.A."/>
            <person name="Goff S.P."/>
            <person name="Metzger M.J."/>
        </authorList>
    </citation>
    <scope>NUCLEOTIDE SEQUENCE</scope>
    <source>
        <strain evidence="3">MELC-2E11</strain>
        <tissue evidence="3">Siphon/mantle</tissue>
    </source>
</reference>
<evidence type="ECO:0000313" key="3">
    <source>
        <dbReference type="EMBL" id="WAR21823.1"/>
    </source>
</evidence>
<feature type="region of interest" description="Disordered" evidence="2">
    <location>
        <begin position="382"/>
        <end position="464"/>
    </location>
</feature>
<dbReference type="InterPro" id="IPR000408">
    <property type="entry name" value="Reg_chr_condens"/>
</dbReference>
<sequence>METGGQIELLQSHDWSTLEDSADRQRSELLLTPSDIKMCDISNREPHLYVCGNNSCGQLSGLTKDVDVNEDDSTMPLGLTCLTSVAVNIFPAPLVFTWSQVVGVKDNGSLCFYGYNSCKMAANIEAKVKDNVTSIVECGNCVLVQSKGGIVLMTDDGKYTEIENPDDVTIFGATSNAFYGVKDGECYKASLNKAGEEPSLTFSSINPDPTPGLSTPRLTVLSLACGVEHTLFLTDGGSRGQLGHGCVTVDLVSVPMEISTLEGIQVVAIATGSWHSAAATAEGDIYMWGWNESGQLGLPTSPNSDRPVNDECLYQDVGHVQIQPEPFGLDLPDDYHVTMVTCGSRHSCLLTAAGEVFVTGWNKCGQLGLGDTKSRDCFTHIKMPSKSKLPPPPARSGGGRPLPPDPTSFGSSDAPPPLPSRPAPHRSGRGAPQQPPQPTHKYIETDAWVTTAPPVPPKRFVRPC</sequence>
<dbReference type="InterPro" id="IPR052830">
    <property type="entry name" value="RCC1_domain-containing"/>
</dbReference>
<accession>A0ABY7FI27</accession>
<proteinExistence type="predicted"/>
<dbReference type="PROSITE" id="PS00626">
    <property type="entry name" value="RCC1_2"/>
    <property type="match status" value="1"/>
</dbReference>
<evidence type="ECO:0000256" key="1">
    <source>
        <dbReference type="PROSITE-ProRule" id="PRU00235"/>
    </source>
</evidence>
<dbReference type="Gene3D" id="2.130.10.30">
    <property type="entry name" value="Regulator of chromosome condensation 1/beta-lactamase-inhibitor protein II"/>
    <property type="match status" value="2"/>
</dbReference>
<dbReference type="PANTHER" id="PTHR46849">
    <property type="entry name" value="RCC1 DOMAIN-CONTAINING PROTEIN 1"/>
    <property type="match status" value="1"/>
</dbReference>
<dbReference type="PANTHER" id="PTHR46849:SF1">
    <property type="entry name" value="RCC1 DOMAIN-CONTAINING PROTEIN 1"/>
    <property type="match status" value="1"/>
</dbReference>
<gene>
    <name evidence="3" type="ORF">MAR_015797</name>
</gene>
<dbReference type="Proteomes" id="UP001164746">
    <property type="component" value="Chromosome 12"/>
</dbReference>
<feature type="repeat" description="RCC1" evidence="1">
    <location>
        <begin position="229"/>
        <end position="282"/>
    </location>
</feature>
<evidence type="ECO:0000313" key="4">
    <source>
        <dbReference type="Proteomes" id="UP001164746"/>
    </source>
</evidence>
<dbReference type="PROSITE" id="PS50012">
    <property type="entry name" value="RCC1_3"/>
    <property type="match status" value="2"/>
</dbReference>
<organism evidence="3 4">
    <name type="scientific">Mya arenaria</name>
    <name type="common">Soft-shell clam</name>
    <dbReference type="NCBI Taxonomy" id="6604"/>
    <lineage>
        <taxon>Eukaryota</taxon>
        <taxon>Metazoa</taxon>
        <taxon>Spiralia</taxon>
        <taxon>Lophotrochozoa</taxon>
        <taxon>Mollusca</taxon>
        <taxon>Bivalvia</taxon>
        <taxon>Autobranchia</taxon>
        <taxon>Heteroconchia</taxon>
        <taxon>Euheterodonta</taxon>
        <taxon>Imparidentia</taxon>
        <taxon>Neoheterodontei</taxon>
        <taxon>Myida</taxon>
        <taxon>Myoidea</taxon>
        <taxon>Myidae</taxon>
        <taxon>Mya</taxon>
    </lineage>
</organism>
<dbReference type="SUPFAM" id="SSF50985">
    <property type="entry name" value="RCC1/BLIP-II"/>
    <property type="match status" value="1"/>
</dbReference>
<dbReference type="InterPro" id="IPR009091">
    <property type="entry name" value="RCC1/BLIP-II"/>
</dbReference>
<dbReference type="Pfam" id="PF00415">
    <property type="entry name" value="RCC1"/>
    <property type="match status" value="2"/>
</dbReference>
<dbReference type="EMBL" id="CP111023">
    <property type="protein sequence ID" value="WAR21823.1"/>
    <property type="molecule type" value="Genomic_DNA"/>
</dbReference>
<keyword evidence="4" id="KW-1185">Reference proteome</keyword>
<dbReference type="PRINTS" id="PR00633">
    <property type="entry name" value="RCCNDNSATION"/>
</dbReference>
<name>A0ABY7FI27_MYAAR</name>
<evidence type="ECO:0000256" key="2">
    <source>
        <dbReference type="SAM" id="MobiDB-lite"/>
    </source>
</evidence>
<feature type="repeat" description="RCC1" evidence="1">
    <location>
        <begin position="283"/>
        <end position="353"/>
    </location>
</feature>